<evidence type="ECO:0000259" key="4">
    <source>
        <dbReference type="PROSITE" id="PS51186"/>
    </source>
</evidence>
<dbReference type="GeneID" id="108736972"/>
<dbReference type="PROSITE" id="PS51186">
    <property type="entry name" value="GNAT"/>
    <property type="match status" value="1"/>
</dbReference>
<keyword evidence="1" id="KW-0479">Metal-binding</keyword>
<proteinExistence type="predicted"/>
<dbReference type="InParanoid" id="A0A1W4WMH1"/>
<dbReference type="InterPro" id="IPR046349">
    <property type="entry name" value="C1-like_sf"/>
</dbReference>
<reference evidence="6" key="1">
    <citation type="submission" date="2025-08" db="UniProtKB">
        <authorList>
            <consortium name="RefSeq"/>
        </authorList>
    </citation>
    <scope>IDENTIFICATION</scope>
    <source>
        <tissue evidence="6">Entire body</tissue>
    </source>
</reference>
<dbReference type="GO" id="GO:0046872">
    <property type="term" value="F:metal ion binding"/>
    <property type="evidence" value="ECO:0007669"/>
    <property type="project" value="UniProtKB-KW"/>
</dbReference>
<dbReference type="PROSITE" id="PS50081">
    <property type="entry name" value="ZF_DAG_PE_2"/>
    <property type="match status" value="1"/>
</dbReference>
<dbReference type="RefSeq" id="XP_018325109.1">
    <property type="nucleotide sequence ID" value="XM_018469607.1"/>
</dbReference>
<keyword evidence="5" id="KW-1185">Reference proteome</keyword>
<dbReference type="FunFam" id="3.40.630.30:FF:000013">
    <property type="entry name" value="cysteine-rich protein 2-binding protein-like"/>
    <property type="match status" value="1"/>
</dbReference>
<dbReference type="KEGG" id="apln:108736972"/>
<sequence length="543" mass="63251">MECKYCSETLKEIHAEGLECTLCKQSVHVKCLKRGSVPGGLPGDVFFQFTCFECSLDDTEKFVRSKMTWLQTIVLVLFNLQLRSQGLAKKGYFHWKTHIAAFIDKNWNFLFRKYFRQRRKWWGTVSGSLSHYSPYFFKSGTILFNEPGWWTLTFPKLTPNVIVQLNNELMMEKQKAKENHSFASDEMILKNILKAKWYGTEEVLSALDFNINSDDLLPEIIIYDDTGKIESDNLALKQKKKNLLPTVESFEQKRKLIKTDNNKSSSKEDDITHLLLKNIETKNSNPTNQSVQISSNYKPRKLHEEKLVKQMFTKFNDPACHYNTSLSIASNNKAMDLKTKIMGGLRLEPVLSPYSALYLCPYIKRDAEVNPPWLQLMAELQVKVNHKCLGWKLPPRDPVDYVYVQPEHIPAINSLCNHFFWPGIDLTECLQYPDFSCVALYKRLIVGFAFLVPDVKINENYMSFIFTRPGWRNVGVAKFMLYHLIQTSVGKDITLHVAIDNSALFLYQKFGFKVEHVVLDFYEKYFPLNYKDSRHAFFCRLER</sequence>
<dbReference type="InterPro" id="IPR000182">
    <property type="entry name" value="GNAT_dom"/>
</dbReference>
<dbReference type="FunCoup" id="A0A1W4WMH1">
    <property type="interactions" value="473"/>
</dbReference>
<dbReference type="STRING" id="224129.A0A1W4WMH1"/>
<feature type="domain" description="N-acetyltransferase" evidence="4">
    <location>
        <begin position="399"/>
        <end position="531"/>
    </location>
</feature>
<accession>A0A1W4WMH1</accession>
<dbReference type="PANTHER" id="PTHR20916:SF26">
    <property type="entry name" value="CYSTEINE-RICH PROTEIN 2-BINDING PROTEIN"/>
    <property type="match status" value="1"/>
</dbReference>
<dbReference type="CDD" id="cd04301">
    <property type="entry name" value="NAT_SF"/>
    <property type="match status" value="1"/>
</dbReference>
<dbReference type="PANTHER" id="PTHR20916">
    <property type="entry name" value="CYSTEINE AND GLYCINE-RICH PROTEIN 2 BINDING PROTEIN"/>
    <property type="match status" value="1"/>
</dbReference>
<dbReference type="SUPFAM" id="SSF55729">
    <property type="entry name" value="Acyl-CoA N-acyltransferases (Nat)"/>
    <property type="match status" value="1"/>
</dbReference>
<dbReference type="AlphaFoldDB" id="A0A1W4WMH1"/>
<evidence type="ECO:0000259" key="3">
    <source>
        <dbReference type="PROSITE" id="PS50081"/>
    </source>
</evidence>
<dbReference type="InterPro" id="IPR002219">
    <property type="entry name" value="PKC_DAG/PE"/>
</dbReference>
<evidence type="ECO:0000256" key="2">
    <source>
        <dbReference type="ARBA" id="ARBA00022833"/>
    </source>
</evidence>
<evidence type="ECO:0000256" key="1">
    <source>
        <dbReference type="ARBA" id="ARBA00022723"/>
    </source>
</evidence>
<dbReference type="Gene3D" id="3.90.980.20">
    <property type="match status" value="1"/>
</dbReference>
<dbReference type="Pfam" id="PF00583">
    <property type="entry name" value="Acetyltransf_1"/>
    <property type="match status" value="1"/>
</dbReference>
<name>A0A1W4WMH1_AGRPL</name>
<keyword evidence="2" id="KW-0862">Zinc</keyword>
<dbReference type="Gene3D" id="3.40.630.30">
    <property type="match status" value="1"/>
</dbReference>
<gene>
    <name evidence="6" type="primary">LOC108736972</name>
</gene>
<dbReference type="GO" id="GO:0004402">
    <property type="term" value="F:histone acetyltransferase activity"/>
    <property type="evidence" value="ECO:0007669"/>
    <property type="project" value="TreeGrafter"/>
</dbReference>
<protein>
    <submittedName>
        <fullName evidence="6">Cysteine-rich protein 2-binding protein</fullName>
    </submittedName>
</protein>
<dbReference type="Proteomes" id="UP000192223">
    <property type="component" value="Unplaced"/>
</dbReference>
<organism evidence="5 6">
    <name type="scientific">Agrilus planipennis</name>
    <name type="common">Emerald ash borer</name>
    <name type="synonym">Agrilus marcopoli</name>
    <dbReference type="NCBI Taxonomy" id="224129"/>
    <lineage>
        <taxon>Eukaryota</taxon>
        <taxon>Metazoa</taxon>
        <taxon>Ecdysozoa</taxon>
        <taxon>Arthropoda</taxon>
        <taxon>Hexapoda</taxon>
        <taxon>Insecta</taxon>
        <taxon>Pterygota</taxon>
        <taxon>Neoptera</taxon>
        <taxon>Endopterygota</taxon>
        <taxon>Coleoptera</taxon>
        <taxon>Polyphaga</taxon>
        <taxon>Elateriformia</taxon>
        <taxon>Buprestoidea</taxon>
        <taxon>Buprestidae</taxon>
        <taxon>Agrilinae</taxon>
        <taxon>Agrilus</taxon>
    </lineage>
</organism>
<dbReference type="CTD" id="35113"/>
<dbReference type="OrthoDB" id="4080456at2759"/>
<feature type="domain" description="Phorbol-ester/DAG-type" evidence="3">
    <location>
        <begin position="1"/>
        <end position="39"/>
    </location>
</feature>
<evidence type="ECO:0000313" key="5">
    <source>
        <dbReference type="Proteomes" id="UP000192223"/>
    </source>
</evidence>
<dbReference type="SUPFAM" id="SSF57889">
    <property type="entry name" value="Cysteine-rich domain"/>
    <property type="match status" value="1"/>
</dbReference>
<dbReference type="InterPro" id="IPR016181">
    <property type="entry name" value="Acyl_CoA_acyltransferase"/>
</dbReference>
<evidence type="ECO:0000313" key="6">
    <source>
        <dbReference type="RefSeq" id="XP_018325109.1"/>
    </source>
</evidence>